<feature type="transmembrane region" description="Helical" evidence="1">
    <location>
        <begin position="15"/>
        <end position="32"/>
    </location>
</feature>
<proteinExistence type="predicted"/>
<keyword evidence="3" id="KW-1185">Reference proteome</keyword>
<protein>
    <submittedName>
        <fullName evidence="2">Uncharacterized protein</fullName>
    </submittedName>
</protein>
<evidence type="ECO:0000256" key="1">
    <source>
        <dbReference type="SAM" id="Phobius"/>
    </source>
</evidence>
<keyword evidence="1" id="KW-0472">Membrane</keyword>
<dbReference type="Proteomes" id="UP001445335">
    <property type="component" value="Unassembled WGS sequence"/>
</dbReference>
<dbReference type="AlphaFoldDB" id="A0AAW1SH97"/>
<evidence type="ECO:0000313" key="2">
    <source>
        <dbReference type="EMBL" id="KAK9845314.1"/>
    </source>
</evidence>
<organism evidence="2 3">
    <name type="scientific">Elliptochloris bilobata</name>
    <dbReference type="NCBI Taxonomy" id="381761"/>
    <lineage>
        <taxon>Eukaryota</taxon>
        <taxon>Viridiplantae</taxon>
        <taxon>Chlorophyta</taxon>
        <taxon>core chlorophytes</taxon>
        <taxon>Trebouxiophyceae</taxon>
        <taxon>Trebouxiophyceae incertae sedis</taxon>
        <taxon>Elliptochloris clade</taxon>
        <taxon>Elliptochloris</taxon>
    </lineage>
</organism>
<evidence type="ECO:0000313" key="3">
    <source>
        <dbReference type="Proteomes" id="UP001445335"/>
    </source>
</evidence>
<dbReference type="EMBL" id="JALJOU010000003">
    <property type="protein sequence ID" value="KAK9845314.1"/>
    <property type="molecule type" value="Genomic_DNA"/>
</dbReference>
<gene>
    <name evidence="2" type="ORF">WJX81_003346</name>
</gene>
<sequence>MASLVVRASKYLREIVLSLPFYVLAAVVCHVSGERFAAKAYERAGTICALASGAMFIAYQAVRLPCVLLQPLIQGTKRARVTFEEDLPTLRKDKPVTNITAEVGFGARKYTPAALNNPGHSS</sequence>
<comment type="caution">
    <text evidence="2">The sequence shown here is derived from an EMBL/GenBank/DDBJ whole genome shotgun (WGS) entry which is preliminary data.</text>
</comment>
<accession>A0AAW1SH97</accession>
<keyword evidence="1" id="KW-1133">Transmembrane helix</keyword>
<keyword evidence="1" id="KW-0812">Transmembrane</keyword>
<feature type="transmembrane region" description="Helical" evidence="1">
    <location>
        <begin position="44"/>
        <end position="62"/>
    </location>
</feature>
<reference evidence="2 3" key="1">
    <citation type="journal article" date="2024" name="Nat. Commun.">
        <title>Phylogenomics reveals the evolutionary origins of lichenization in chlorophyte algae.</title>
        <authorList>
            <person name="Puginier C."/>
            <person name="Libourel C."/>
            <person name="Otte J."/>
            <person name="Skaloud P."/>
            <person name="Haon M."/>
            <person name="Grisel S."/>
            <person name="Petersen M."/>
            <person name="Berrin J.G."/>
            <person name="Delaux P.M."/>
            <person name="Dal Grande F."/>
            <person name="Keller J."/>
        </authorList>
    </citation>
    <scope>NUCLEOTIDE SEQUENCE [LARGE SCALE GENOMIC DNA]</scope>
    <source>
        <strain evidence="2 3">SAG 245.80</strain>
    </source>
</reference>
<name>A0AAW1SH97_9CHLO</name>